<dbReference type="InterPro" id="IPR007295">
    <property type="entry name" value="DUF402"/>
</dbReference>
<dbReference type="Proteomes" id="UP000007962">
    <property type="component" value="Chromosome"/>
</dbReference>
<evidence type="ECO:0000313" key="2">
    <source>
        <dbReference type="EMBL" id="ACQ81846.1"/>
    </source>
</evidence>
<accession>C5C302</accession>
<organism evidence="2 3">
    <name type="scientific">Beutenbergia cavernae (strain ATCC BAA-8 / DSM 12333 / CCUG 43141 / JCM 11478 / NBRC 16432 / NCIMB 13614 / HKI 0122)</name>
    <dbReference type="NCBI Taxonomy" id="471853"/>
    <lineage>
        <taxon>Bacteria</taxon>
        <taxon>Bacillati</taxon>
        <taxon>Actinomycetota</taxon>
        <taxon>Actinomycetes</taxon>
        <taxon>Micrococcales</taxon>
        <taxon>Beutenbergiaceae</taxon>
        <taxon>Beutenbergia</taxon>
    </lineage>
</organism>
<reference evidence="2 3" key="1">
    <citation type="journal article" date="2009" name="Stand. Genomic Sci.">
        <title>Complete genome sequence of Beutenbergia cavernae type strain (HKI 0122).</title>
        <authorList>
            <person name="Land M."/>
            <person name="Pukall R."/>
            <person name="Abt B."/>
            <person name="Goker M."/>
            <person name="Rohde M."/>
            <person name="Glavina Del Rio T."/>
            <person name="Tice H."/>
            <person name="Copeland A."/>
            <person name="Cheng J.F."/>
            <person name="Lucas S."/>
            <person name="Chen F."/>
            <person name="Nolan M."/>
            <person name="Bruce D."/>
            <person name="Goodwin L."/>
            <person name="Pitluck S."/>
            <person name="Ivanova N."/>
            <person name="Mavromatis K."/>
            <person name="Ovchinnikova G."/>
            <person name="Pati A."/>
            <person name="Chen A."/>
            <person name="Palaniappan K."/>
            <person name="Hauser L."/>
            <person name="Chang Y.J."/>
            <person name="Jefferies C.C."/>
            <person name="Saunders E."/>
            <person name="Brettin T."/>
            <person name="Detter J.C."/>
            <person name="Han C."/>
            <person name="Chain P."/>
            <person name="Bristow J."/>
            <person name="Eisen J.A."/>
            <person name="Markowitz V."/>
            <person name="Hugenholtz P."/>
            <person name="Kyrpides N.C."/>
            <person name="Klenk H.P."/>
            <person name="Lapidus A."/>
        </authorList>
    </citation>
    <scope>NUCLEOTIDE SEQUENCE [LARGE SCALE GENOMIC DNA]</scope>
    <source>
        <strain evidence="3">ATCC BAA-8 / DSM 12333 / NBRC 16432</strain>
    </source>
</reference>
<dbReference type="EMBL" id="CP001618">
    <property type="protein sequence ID" value="ACQ81846.1"/>
    <property type="molecule type" value="Genomic_DNA"/>
</dbReference>
<sequence>MTMVRVRYTKYDGGAHWALDARLLGEDDAGTWVFMPRGTVQVRPGVSFEAAADAVGLFPHDQPWVAWFSTPVDALRPISHQTYVDVSTVPVWTADGREVTMVDLDLDVIAPFDGEPFVDDEDEFAEHRVRYGYPDDVVALAERSAEDVLAAVRTGAEPFGSAWRPWLDGALAR</sequence>
<feature type="domain" description="DUF402" evidence="1">
    <location>
        <begin position="36"/>
        <end position="155"/>
    </location>
</feature>
<dbReference type="SUPFAM" id="SSF159234">
    <property type="entry name" value="FomD-like"/>
    <property type="match status" value="1"/>
</dbReference>
<name>C5C302_BEUC1</name>
<dbReference type="STRING" id="471853.Bcav_3604"/>
<proteinExistence type="predicted"/>
<dbReference type="eggNOG" id="COG3557">
    <property type="taxonomic scope" value="Bacteria"/>
</dbReference>
<dbReference type="KEGG" id="bcv:Bcav_3604"/>
<protein>
    <recommendedName>
        <fullName evidence="1">DUF402 domain-containing protein</fullName>
    </recommendedName>
</protein>
<dbReference type="Gene3D" id="2.40.380.10">
    <property type="entry name" value="FomD-like"/>
    <property type="match status" value="1"/>
</dbReference>
<dbReference type="HOGENOM" id="CLU_120820_0_0_11"/>
<dbReference type="InterPro" id="IPR035930">
    <property type="entry name" value="FomD-like_sf"/>
</dbReference>
<keyword evidence="3" id="KW-1185">Reference proteome</keyword>
<dbReference type="AlphaFoldDB" id="C5C302"/>
<evidence type="ECO:0000259" key="1">
    <source>
        <dbReference type="Pfam" id="PF04167"/>
    </source>
</evidence>
<evidence type="ECO:0000313" key="3">
    <source>
        <dbReference type="Proteomes" id="UP000007962"/>
    </source>
</evidence>
<dbReference type="Pfam" id="PF04167">
    <property type="entry name" value="DUF402"/>
    <property type="match status" value="1"/>
</dbReference>
<gene>
    <name evidence="2" type="ordered locus">Bcav_3604</name>
</gene>